<keyword evidence="2" id="KW-1185">Reference proteome</keyword>
<dbReference type="AlphaFoldDB" id="A0A1D2YUP8"/>
<dbReference type="SUPFAM" id="SSF158379">
    <property type="entry name" value="YqgQ-like"/>
    <property type="match status" value="1"/>
</dbReference>
<dbReference type="InterPro" id="IPR023164">
    <property type="entry name" value="YqgQ-like_sf"/>
</dbReference>
<evidence type="ECO:0000313" key="1">
    <source>
        <dbReference type="EMBL" id="OEF99419.1"/>
    </source>
</evidence>
<dbReference type="Pfam" id="PF06014">
    <property type="entry name" value="YqgQ-like"/>
    <property type="match status" value="1"/>
</dbReference>
<evidence type="ECO:0000313" key="2">
    <source>
        <dbReference type="Proteomes" id="UP000243739"/>
    </source>
</evidence>
<dbReference type="EMBL" id="MIJF01000024">
    <property type="protein sequence ID" value="OEF99419.1"/>
    <property type="molecule type" value="Genomic_DNA"/>
</dbReference>
<accession>A0A1D2YUP8</accession>
<proteinExistence type="predicted"/>
<gene>
    <name evidence="1" type="ORF">BHF71_02210</name>
</gene>
<sequence length="62" mass="7624">MDDLTFVTDILKRFGIIIYTGNRYDDIILIEMEIEDLYQWKMISDEEYIKARTILRREFNSR</sequence>
<dbReference type="Proteomes" id="UP000243739">
    <property type="component" value="Unassembled WGS sequence"/>
</dbReference>
<protein>
    <recommendedName>
        <fullName evidence="3">Cytosolic protein</fullName>
    </recommendedName>
</protein>
<evidence type="ECO:0008006" key="3">
    <source>
        <dbReference type="Google" id="ProtNLM"/>
    </source>
</evidence>
<reference evidence="1 2" key="1">
    <citation type="submission" date="2016-09" db="EMBL/GenBank/DDBJ databases">
        <title>Draft genome sequence for the type strain of Vulcanibacillus modesticaldus BR, a strictly anaerobic, moderately thermophilic, and nitrate-reducing bacterium from deep sea-hydrothermal vents of the Mid-Atlantic Ridge.</title>
        <authorList>
            <person name="Abin C.A."/>
            <person name="Hollibaugh J.T."/>
        </authorList>
    </citation>
    <scope>NUCLEOTIDE SEQUENCE [LARGE SCALE GENOMIC DNA]</scope>
    <source>
        <strain evidence="1 2">BR</strain>
    </source>
</reference>
<organism evidence="1 2">
    <name type="scientific">Vulcanibacillus modesticaldus</name>
    <dbReference type="NCBI Taxonomy" id="337097"/>
    <lineage>
        <taxon>Bacteria</taxon>
        <taxon>Bacillati</taxon>
        <taxon>Bacillota</taxon>
        <taxon>Bacilli</taxon>
        <taxon>Bacillales</taxon>
        <taxon>Bacillaceae</taxon>
        <taxon>Vulcanibacillus</taxon>
    </lineage>
</organism>
<dbReference type="RefSeq" id="WP_069656812.1">
    <property type="nucleotide sequence ID" value="NZ_MIJF01000024.1"/>
</dbReference>
<dbReference type="Gene3D" id="1.10.287.760">
    <property type="entry name" value="YqgQ-like"/>
    <property type="match status" value="1"/>
</dbReference>
<comment type="caution">
    <text evidence="1">The sequence shown here is derived from an EMBL/GenBank/DDBJ whole genome shotgun (WGS) entry which is preliminary data.</text>
</comment>
<name>A0A1D2YUP8_9BACI</name>
<dbReference type="InterPro" id="IPR009256">
    <property type="entry name" value="YqgQ-like"/>
</dbReference>